<accession>A0ACB9RPS2</accession>
<protein>
    <submittedName>
        <fullName evidence="1">Uncharacterized protein</fullName>
    </submittedName>
</protein>
<gene>
    <name evidence="1" type="ORF">MLD38_015497</name>
</gene>
<name>A0ACB9RPS2_9MYRT</name>
<reference evidence="2" key="1">
    <citation type="journal article" date="2023" name="Front. Plant Sci.">
        <title>Chromosomal-level genome assembly of Melastoma candidum provides insights into trichome evolution.</title>
        <authorList>
            <person name="Zhong Y."/>
            <person name="Wu W."/>
            <person name="Sun C."/>
            <person name="Zou P."/>
            <person name="Liu Y."/>
            <person name="Dai S."/>
            <person name="Zhou R."/>
        </authorList>
    </citation>
    <scope>NUCLEOTIDE SEQUENCE [LARGE SCALE GENOMIC DNA]</scope>
</reference>
<dbReference type="EMBL" id="CM042883">
    <property type="protein sequence ID" value="KAI4377947.1"/>
    <property type="molecule type" value="Genomic_DNA"/>
</dbReference>
<evidence type="ECO:0000313" key="2">
    <source>
        <dbReference type="Proteomes" id="UP001057402"/>
    </source>
</evidence>
<comment type="caution">
    <text evidence="1">The sequence shown here is derived from an EMBL/GenBank/DDBJ whole genome shotgun (WGS) entry which is preliminary data.</text>
</comment>
<evidence type="ECO:0000313" key="1">
    <source>
        <dbReference type="EMBL" id="KAI4377947.1"/>
    </source>
</evidence>
<sequence>MTLVNECQPPVPPIQFKWNGVQGRIKHEFEVALYTLCFFAGQEENHVELGPYQVNIKCYQLVMLKMIMACHHTSTYRHRIFVL</sequence>
<dbReference type="Proteomes" id="UP001057402">
    <property type="component" value="Chromosome 4"/>
</dbReference>
<proteinExistence type="predicted"/>
<keyword evidence="2" id="KW-1185">Reference proteome</keyword>
<organism evidence="1 2">
    <name type="scientific">Melastoma candidum</name>
    <dbReference type="NCBI Taxonomy" id="119954"/>
    <lineage>
        <taxon>Eukaryota</taxon>
        <taxon>Viridiplantae</taxon>
        <taxon>Streptophyta</taxon>
        <taxon>Embryophyta</taxon>
        <taxon>Tracheophyta</taxon>
        <taxon>Spermatophyta</taxon>
        <taxon>Magnoliopsida</taxon>
        <taxon>eudicotyledons</taxon>
        <taxon>Gunneridae</taxon>
        <taxon>Pentapetalae</taxon>
        <taxon>rosids</taxon>
        <taxon>malvids</taxon>
        <taxon>Myrtales</taxon>
        <taxon>Melastomataceae</taxon>
        <taxon>Melastomatoideae</taxon>
        <taxon>Melastomateae</taxon>
        <taxon>Melastoma</taxon>
    </lineage>
</organism>